<feature type="domain" description="YdbS-like PH" evidence="2">
    <location>
        <begin position="409"/>
        <end position="485"/>
    </location>
</feature>
<dbReference type="Pfam" id="PF03703">
    <property type="entry name" value="bPH_2"/>
    <property type="match status" value="2"/>
</dbReference>
<feature type="transmembrane region" description="Helical" evidence="1">
    <location>
        <begin position="51"/>
        <end position="74"/>
    </location>
</feature>
<comment type="caution">
    <text evidence="3">The sequence shown here is derived from an EMBL/GenBank/DDBJ whole genome shotgun (WGS) entry which is preliminary data.</text>
</comment>
<dbReference type="PANTHER" id="PTHR34473">
    <property type="entry name" value="UPF0699 TRANSMEMBRANE PROTEIN YDBS"/>
    <property type="match status" value="1"/>
</dbReference>
<organism evidence="3 4">
    <name type="scientific">Psychroserpens algicola</name>
    <dbReference type="NCBI Taxonomy" id="1719034"/>
    <lineage>
        <taxon>Bacteria</taxon>
        <taxon>Pseudomonadati</taxon>
        <taxon>Bacteroidota</taxon>
        <taxon>Flavobacteriia</taxon>
        <taxon>Flavobacteriales</taxon>
        <taxon>Flavobacteriaceae</taxon>
        <taxon>Psychroserpens</taxon>
    </lineage>
</organism>
<keyword evidence="1" id="KW-0472">Membrane</keyword>
<evidence type="ECO:0000313" key="4">
    <source>
        <dbReference type="Proteomes" id="UP001203687"/>
    </source>
</evidence>
<dbReference type="RefSeq" id="WP_248413324.1">
    <property type="nucleotide sequence ID" value="NZ_JALPQF010000012.1"/>
</dbReference>
<feature type="transmembrane region" description="Helical" evidence="1">
    <location>
        <begin position="234"/>
        <end position="258"/>
    </location>
</feature>
<name>A0ABT0HAN9_9FLAO</name>
<feature type="transmembrane region" description="Helical" evidence="1">
    <location>
        <begin position="191"/>
        <end position="210"/>
    </location>
</feature>
<feature type="transmembrane region" description="Helical" evidence="1">
    <location>
        <begin position="367"/>
        <end position="385"/>
    </location>
</feature>
<evidence type="ECO:0000313" key="3">
    <source>
        <dbReference type="EMBL" id="MCK8481412.1"/>
    </source>
</evidence>
<evidence type="ECO:0000256" key="1">
    <source>
        <dbReference type="SAM" id="Phobius"/>
    </source>
</evidence>
<dbReference type="PANTHER" id="PTHR34473:SF2">
    <property type="entry name" value="UPF0699 TRANSMEMBRANE PROTEIN YDBT"/>
    <property type="match status" value="1"/>
</dbReference>
<dbReference type="Proteomes" id="UP001203687">
    <property type="component" value="Unassembled WGS sequence"/>
</dbReference>
<keyword evidence="4" id="KW-1185">Reference proteome</keyword>
<sequence>MKTIDYTKPVRQSSKGVLVIFALNAYKFIRHFFVFFIAIGLTISKKESFKFLTVGTLITIGIIILLIILIVAVLRYLNFKFHLTSDEFHLSTGIINKDITIIPKSKIQNVYIKQNFIQQLINVVGLNIETAGDEKSEIHINALDKPTALRLKKELFNKIQTKDSDSQVDDSSTVFYRISTKRLILEGISQNHLRSFAIITSFVFGLYYEFRDYVKEQMLLERFKAMTHFDNDSFISVMITGVFMLLFALLLSLLFSIIKTFIINFSLEVLEHKKTIEINKGLFNKISLSLTPSRIQNIIIKTNRIKAYFGLYTLSVKQAMVHAKQQKNFVIVAMNKQQIEHLVKKLYKTYETISEVYKPQLYYKRILAYRMLIVIMILNVVTYMIFKTNFWLINIVLGLISVLYVNLKYKKAYYQIDADYLTVGRGFIDRVTEIFEIHKIQSIVIKQSIFQKRKQIASLEISTASEDVTIPYIKEDEAKRIYNFLLFKVESQDKDWM</sequence>
<dbReference type="PIRSF" id="PIRSF026631">
    <property type="entry name" value="UCP026631"/>
    <property type="match status" value="1"/>
</dbReference>
<dbReference type="InterPro" id="IPR014529">
    <property type="entry name" value="UCP026631"/>
</dbReference>
<feature type="transmembrane region" description="Helical" evidence="1">
    <location>
        <begin position="391"/>
        <end position="407"/>
    </location>
</feature>
<dbReference type="EMBL" id="JALPQF010000012">
    <property type="protein sequence ID" value="MCK8481412.1"/>
    <property type="molecule type" value="Genomic_DNA"/>
</dbReference>
<keyword evidence="1" id="KW-1133">Transmembrane helix</keyword>
<feature type="transmembrane region" description="Helical" evidence="1">
    <location>
        <begin position="16"/>
        <end position="39"/>
    </location>
</feature>
<protein>
    <submittedName>
        <fullName evidence="3">PH domain-containing protein</fullName>
    </submittedName>
</protein>
<keyword evidence="1" id="KW-0812">Transmembrane</keyword>
<dbReference type="InterPro" id="IPR005182">
    <property type="entry name" value="YdbS-like_PH"/>
</dbReference>
<reference evidence="3" key="1">
    <citation type="submission" date="2022-04" db="EMBL/GenBank/DDBJ databases">
        <authorList>
            <person name="Ren T."/>
        </authorList>
    </citation>
    <scope>NUCLEOTIDE SEQUENCE</scope>
    <source>
        <strain evidence="3">F63249</strain>
    </source>
</reference>
<evidence type="ECO:0000259" key="2">
    <source>
        <dbReference type="Pfam" id="PF03703"/>
    </source>
</evidence>
<accession>A0ABT0HAN9</accession>
<gene>
    <name evidence="3" type="ORF">MUY34_12330</name>
</gene>
<proteinExistence type="predicted"/>
<feature type="domain" description="YdbS-like PH" evidence="2">
    <location>
        <begin position="76"/>
        <end position="154"/>
    </location>
</feature>